<gene>
    <name evidence="1" type="ORF">DHETER_LOCUS13876</name>
</gene>
<dbReference type="EMBL" id="CAJVPU010039916">
    <property type="protein sequence ID" value="CAG8738155.1"/>
    <property type="molecule type" value="Genomic_DNA"/>
</dbReference>
<dbReference type="Proteomes" id="UP000789702">
    <property type="component" value="Unassembled WGS sequence"/>
</dbReference>
<proteinExistence type="predicted"/>
<reference evidence="1" key="1">
    <citation type="submission" date="2021-06" db="EMBL/GenBank/DDBJ databases">
        <authorList>
            <person name="Kallberg Y."/>
            <person name="Tangrot J."/>
            <person name="Rosling A."/>
        </authorList>
    </citation>
    <scope>NUCLEOTIDE SEQUENCE</scope>
    <source>
        <strain evidence="1">IL203A</strain>
    </source>
</reference>
<keyword evidence="2" id="KW-1185">Reference proteome</keyword>
<accession>A0ACA9Q576</accession>
<evidence type="ECO:0000313" key="1">
    <source>
        <dbReference type="EMBL" id="CAG8738155.1"/>
    </source>
</evidence>
<evidence type="ECO:0000313" key="2">
    <source>
        <dbReference type="Proteomes" id="UP000789702"/>
    </source>
</evidence>
<sequence>KMKPRIEECTVSLLNFVIGVQAPFTMVESSWFHEMMSTLDPCYVPPTRTYIKERIMSQFQAQRLDFLVTKHQLGYMFLNKDEWKNIDVIISLLYSILQATELLSSSSYPTMSD</sequence>
<comment type="caution">
    <text evidence="1">The sequence shown here is derived from an EMBL/GenBank/DDBJ whole genome shotgun (WGS) entry which is preliminary data.</text>
</comment>
<name>A0ACA9Q576_9GLOM</name>
<protein>
    <submittedName>
        <fullName evidence="1">128_t:CDS:1</fullName>
    </submittedName>
</protein>
<feature type="non-terminal residue" evidence="1">
    <location>
        <position position="1"/>
    </location>
</feature>
<organism evidence="1 2">
    <name type="scientific">Dentiscutata heterogama</name>
    <dbReference type="NCBI Taxonomy" id="1316150"/>
    <lineage>
        <taxon>Eukaryota</taxon>
        <taxon>Fungi</taxon>
        <taxon>Fungi incertae sedis</taxon>
        <taxon>Mucoromycota</taxon>
        <taxon>Glomeromycotina</taxon>
        <taxon>Glomeromycetes</taxon>
        <taxon>Diversisporales</taxon>
        <taxon>Gigasporaceae</taxon>
        <taxon>Dentiscutata</taxon>
    </lineage>
</organism>
<feature type="non-terminal residue" evidence="1">
    <location>
        <position position="113"/>
    </location>
</feature>